<organism evidence="3 4">
    <name type="scientific">Dorcoceras hygrometricum</name>
    <dbReference type="NCBI Taxonomy" id="472368"/>
    <lineage>
        <taxon>Eukaryota</taxon>
        <taxon>Viridiplantae</taxon>
        <taxon>Streptophyta</taxon>
        <taxon>Embryophyta</taxon>
        <taxon>Tracheophyta</taxon>
        <taxon>Spermatophyta</taxon>
        <taxon>Magnoliopsida</taxon>
        <taxon>eudicotyledons</taxon>
        <taxon>Gunneridae</taxon>
        <taxon>Pentapetalae</taxon>
        <taxon>asterids</taxon>
        <taxon>lamiids</taxon>
        <taxon>Lamiales</taxon>
        <taxon>Gesneriaceae</taxon>
        <taxon>Didymocarpoideae</taxon>
        <taxon>Trichosporeae</taxon>
        <taxon>Loxocarpinae</taxon>
        <taxon>Dorcoceras</taxon>
    </lineage>
</organism>
<accession>A0A2Z7ARG3</accession>
<evidence type="ECO:0000256" key="1">
    <source>
        <dbReference type="SAM" id="Coils"/>
    </source>
</evidence>
<reference evidence="3 4" key="1">
    <citation type="journal article" date="2015" name="Proc. Natl. Acad. Sci. U.S.A.">
        <title>The resurrection genome of Boea hygrometrica: A blueprint for survival of dehydration.</title>
        <authorList>
            <person name="Xiao L."/>
            <person name="Yang G."/>
            <person name="Zhang L."/>
            <person name="Yang X."/>
            <person name="Zhao S."/>
            <person name="Ji Z."/>
            <person name="Zhou Q."/>
            <person name="Hu M."/>
            <person name="Wang Y."/>
            <person name="Chen M."/>
            <person name="Xu Y."/>
            <person name="Jin H."/>
            <person name="Xiao X."/>
            <person name="Hu G."/>
            <person name="Bao F."/>
            <person name="Hu Y."/>
            <person name="Wan P."/>
            <person name="Li L."/>
            <person name="Deng X."/>
            <person name="Kuang T."/>
            <person name="Xiang C."/>
            <person name="Zhu J.K."/>
            <person name="Oliver M.J."/>
            <person name="He Y."/>
        </authorList>
    </citation>
    <scope>NUCLEOTIDE SEQUENCE [LARGE SCALE GENOMIC DNA]</scope>
    <source>
        <strain evidence="4">cv. XS01</strain>
    </source>
</reference>
<evidence type="ECO:0000313" key="4">
    <source>
        <dbReference type="Proteomes" id="UP000250235"/>
    </source>
</evidence>
<dbReference type="Proteomes" id="UP000250235">
    <property type="component" value="Unassembled WGS sequence"/>
</dbReference>
<dbReference type="AlphaFoldDB" id="A0A2Z7ARG3"/>
<feature type="coiled-coil region" evidence="1">
    <location>
        <begin position="160"/>
        <end position="229"/>
    </location>
</feature>
<gene>
    <name evidence="3" type="ORF">F511_44432</name>
</gene>
<evidence type="ECO:0000256" key="2">
    <source>
        <dbReference type="SAM" id="MobiDB-lite"/>
    </source>
</evidence>
<keyword evidence="1" id="KW-0175">Coiled coil</keyword>
<keyword evidence="4" id="KW-1185">Reference proteome</keyword>
<proteinExistence type="predicted"/>
<sequence>MQIVIIKRLGHRKFYISNKKEFGFIGGNPSSHKGWMSRYFFVKRISRRESPWDCDMSRRDDAYTLPPPMPEQKPDQAKFLEAIPSGPDSLDFIRRLITDRDYDQVKRTPDLKVFETAGLHFMQSLVWLGEASSRFSRAHEEVITTKRSMDGVLGRHEASMKQFEEIQAKKDEEKESLQGELGLSRAEVQALRAQVQTLETQVQSLEARAQHSEEESKIHQAEMEKLKRRGQTPGSLKRKNFKILGFRDNGYSEEEHPVSFLDVEKALVDMPEDPEEDSSDPDGAPPA</sequence>
<dbReference type="EMBL" id="KV012699">
    <property type="protein sequence ID" value="KZV24484.1"/>
    <property type="molecule type" value="Genomic_DNA"/>
</dbReference>
<feature type="region of interest" description="Disordered" evidence="2">
    <location>
        <begin position="267"/>
        <end position="287"/>
    </location>
</feature>
<name>A0A2Z7ARG3_9LAMI</name>
<protein>
    <submittedName>
        <fullName evidence="3">Filament-like plant protein</fullName>
    </submittedName>
</protein>
<feature type="compositionally biased region" description="Acidic residues" evidence="2">
    <location>
        <begin position="270"/>
        <end position="280"/>
    </location>
</feature>
<evidence type="ECO:0000313" key="3">
    <source>
        <dbReference type="EMBL" id="KZV24484.1"/>
    </source>
</evidence>